<gene>
    <name evidence="1" type="ORF">BGI42_15170</name>
</gene>
<keyword evidence="1" id="KW-0614">Plasmid</keyword>
<dbReference type="OrthoDB" id="1882799at2"/>
<organism evidence="1 2">
    <name type="scientific">Clostridium taeniosporum</name>
    <dbReference type="NCBI Taxonomy" id="394958"/>
    <lineage>
        <taxon>Bacteria</taxon>
        <taxon>Bacillati</taxon>
        <taxon>Bacillota</taxon>
        <taxon>Clostridia</taxon>
        <taxon>Eubacteriales</taxon>
        <taxon>Clostridiaceae</taxon>
        <taxon>Clostridium</taxon>
    </lineage>
</organism>
<dbReference type="Proteomes" id="UP000094652">
    <property type="component" value="Plasmid pCt3"/>
</dbReference>
<evidence type="ECO:0000313" key="1">
    <source>
        <dbReference type="EMBL" id="AOR25085.1"/>
    </source>
</evidence>
<reference evidence="2" key="1">
    <citation type="submission" date="2016-09" db="EMBL/GenBank/DDBJ databases">
        <title>Genomics of Clostridium taeniosporum, an organism which forms endospores with ribbon-like appendages.</title>
        <authorList>
            <person name="Walker J.R."/>
        </authorList>
    </citation>
    <scope>NUCLEOTIDE SEQUENCE [LARGE SCALE GENOMIC DNA]</scope>
    <source>
        <strain evidence="2">1/k</strain>
        <plasmid evidence="2">Plasmid pct3</plasmid>
    </source>
</reference>
<keyword evidence="2" id="KW-1185">Reference proteome</keyword>
<proteinExistence type="predicted"/>
<geneLocation type="plasmid" evidence="2">
    <name>pct3</name>
</geneLocation>
<dbReference type="RefSeq" id="WP_069681203.1">
    <property type="nucleotide sequence ID" value="NZ_CP017256.2"/>
</dbReference>
<dbReference type="AlphaFoldDB" id="A0A1D7XP22"/>
<accession>A0A1D7XP22</accession>
<protein>
    <submittedName>
        <fullName evidence="1">Uncharacterized protein</fullName>
    </submittedName>
</protein>
<dbReference type="EMBL" id="CP017256">
    <property type="protein sequence ID" value="AOR25085.1"/>
    <property type="molecule type" value="Genomic_DNA"/>
</dbReference>
<evidence type="ECO:0000313" key="2">
    <source>
        <dbReference type="Proteomes" id="UP000094652"/>
    </source>
</evidence>
<name>A0A1D7XP22_9CLOT</name>
<sequence>MATKLYNSHLSKIIFECNEYYILDTYISLAYISSEVNSKYLIQTFSDSKADLINLVRRNMNASYKTIFNCIDKLIDKCILSFDKELNSWVLVDMENMTKSKYDSNDESYMDLTGYTNIRNFFFTEEFRKMKAREKRIIIYMAQLCDSKASKFHDSFSMNLLKPNSSWMKVLKTKCKYYAKYTINKMLTKYEHIFKDNSQNMRVKDLSPKKITNFKFYFQCPAVDNKVLEDEYIELVKLSNPKEYDLVKEKIKFAGITLTKKLIMHLVRAISNLKEWFLKERVAQLIINKYRAIQIHKSRENIKSLPAYAAAVVKSVVNEYKKFKEIQKTNNIRKYEYGEHFIEYTNNKADYDDDITFDIKKALALL</sequence>
<dbReference type="KEGG" id="ctae:BGI42_15170"/>